<dbReference type="InterPro" id="IPR016187">
    <property type="entry name" value="CTDL_fold"/>
</dbReference>
<comment type="caution">
    <text evidence="3">The sequence shown here is derived from an EMBL/GenBank/DDBJ whole genome shotgun (WGS) entry which is preliminary data.</text>
</comment>
<keyword evidence="4" id="KW-1185">Reference proteome</keyword>
<dbReference type="PROSITE" id="PS50041">
    <property type="entry name" value="C_TYPE_LECTIN_2"/>
    <property type="match status" value="1"/>
</dbReference>
<dbReference type="AlphaFoldDB" id="A0A9X0CXE0"/>
<dbReference type="CDD" id="cd00037">
    <property type="entry name" value="CLECT"/>
    <property type="match status" value="1"/>
</dbReference>
<dbReference type="SUPFAM" id="SSF56436">
    <property type="entry name" value="C-type lectin-like"/>
    <property type="match status" value="1"/>
</dbReference>
<gene>
    <name evidence="3" type="ORF">OS493_018873</name>
</gene>
<feature type="domain" description="C-type lectin" evidence="2">
    <location>
        <begin position="83"/>
        <end position="201"/>
    </location>
</feature>
<dbReference type="Proteomes" id="UP001163046">
    <property type="component" value="Unassembled WGS sequence"/>
</dbReference>
<proteinExistence type="predicted"/>
<feature type="compositionally biased region" description="Basic and acidic residues" evidence="1">
    <location>
        <begin position="214"/>
        <end position="232"/>
    </location>
</feature>
<dbReference type="PANTHER" id="PTHR22803">
    <property type="entry name" value="MANNOSE, PHOSPHOLIPASE, LECTIN RECEPTOR RELATED"/>
    <property type="match status" value="1"/>
</dbReference>
<dbReference type="OrthoDB" id="5987235at2759"/>
<evidence type="ECO:0000256" key="1">
    <source>
        <dbReference type="SAM" id="MobiDB-lite"/>
    </source>
</evidence>
<organism evidence="3 4">
    <name type="scientific">Desmophyllum pertusum</name>
    <dbReference type="NCBI Taxonomy" id="174260"/>
    <lineage>
        <taxon>Eukaryota</taxon>
        <taxon>Metazoa</taxon>
        <taxon>Cnidaria</taxon>
        <taxon>Anthozoa</taxon>
        <taxon>Hexacorallia</taxon>
        <taxon>Scleractinia</taxon>
        <taxon>Caryophylliina</taxon>
        <taxon>Caryophylliidae</taxon>
        <taxon>Desmophyllum</taxon>
    </lineage>
</organism>
<accession>A0A9X0CXE0</accession>
<protein>
    <recommendedName>
        <fullName evidence="2">C-type lectin domain-containing protein</fullName>
    </recommendedName>
</protein>
<sequence length="232" mass="26297">MDALFALRTGRINILTVDFGNPFYSLDIHNPTNQTKLKATTVGFNLGLFVKGQGNGCPENMEAIILYSRSSYLHFAVQDSVLYNFHGSDITSWTGGETRCREDGGHLVTLETDRKWEFINQEIQKLSNPAENEWFIGLQTGYRRRRYWQWITGEPLANPHWQIYEPSGDGQCAVIAKEYPAGTYGKYNDLSCQSSKGFICEVNKTTGNSMASLDPRKSGERAWDRGRSMMIK</sequence>
<evidence type="ECO:0000313" key="4">
    <source>
        <dbReference type="Proteomes" id="UP001163046"/>
    </source>
</evidence>
<evidence type="ECO:0000313" key="3">
    <source>
        <dbReference type="EMBL" id="KAJ7379076.1"/>
    </source>
</evidence>
<dbReference type="InterPro" id="IPR016186">
    <property type="entry name" value="C-type_lectin-like/link_sf"/>
</dbReference>
<feature type="region of interest" description="Disordered" evidence="1">
    <location>
        <begin position="211"/>
        <end position="232"/>
    </location>
</feature>
<dbReference type="EMBL" id="MU826360">
    <property type="protein sequence ID" value="KAJ7379076.1"/>
    <property type="molecule type" value="Genomic_DNA"/>
</dbReference>
<evidence type="ECO:0000259" key="2">
    <source>
        <dbReference type="PROSITE" id="PS50041"/>
    </source>
</evidence>
<dbReference type="InterPro" id="IPR001304">
    <property type="entry name" value="C-type_lectin-like"/>
</dbReference>
<reference evidence="3" key="1">
    <citation type="submission" date="2023-01" db="EMBL/GenBank/DDBJ databases">
        <title>Genome assembly of the deep-sea coral Lophelia pertusa.</title>
        <authorList>
            <person name="Herrera S."/>
            <person name="Cordes E."/>
        </authorList>
    </citation>
    <scope>NUCLEOTIDE SEQUENCE</scope>
    <source>
        <strain evidence="3">USNM1676648</strain>
        <tissue evidence="3">Polyp</tissue>
    </source>
</reference>
<name>A0A9X0CXE0_9CNID</name>
<dbReference type="SMART" id="SM00034">
    <property type="entry name" value="CLECT"/>
    <property type="match status" value="1"/>
</dbReference>
<dbReference type="Gene3D" id="3.10.100.10">
    <property type="entry name" value="Mannose-Binding Protein A, subunit A"/>
    <property type="match status" value="1"/>
</dbReference>
<dbReference type="InterPro" id="IPR050111">
    <property type="entry name" value="C-type_lectin/snaclec_domain"/>
</dbReference>
<dbReference type="Pfam" id="PF00059">
    <property type="entry name" value="Lectin_C"/>
    <property type="match status" value="1"/>
</dbReference>